<evidence type="ECO:0000259" key="11">
    <source>
        <dbReference type="Pfam" id="PF04561"/>
    </source>
</evidence>
<evidence type="ECO:0000256" key="4">
    <source>
        <dbReference type="ARBA" id="ARBA00023163"/>
    </source>
</evidence>
<dbReference type="InterPro" id="IPR042107">
    <property type="entry name" value="DNA-dir_RNA_pol_bsu_ext_1_sf"/>
</dbReference>
<evidence type="ECO:0000256" key="1">
    <source>
        <dbReference type="ARBA" id="ARBA00022478"/>
    </source>
</evidence>
<evidence type="ECO:0000256" key="6">
    <source>
        <dbReference type="HAMAP-Rule" id="MF_01321"/>
    </source>
</evidence>
<evidence type="ECO:0000256" key="5">
    <source>
        <dbReference type="ARBA" id="ARBA00048552"/>
    </source>
</evidence>
<evidence type="ECO:0000259" key="10">
    <source>
        <dbReference type="Pfam" id="PF04560"/>
    </source>
</evidence>
<keyword evidence="2 6" id="KW-0808">Transferase</keyword>
<dbReference type="InterPro" id="IPR037034">
    <property type="entry name" value="RNA_pol_Rpb2_2_sf"/>
</dbReference>
<gene>
    <name evidence="6 15" type="primary">rpoB</name>
    <name evidence="15" type="ORF">QOZ84_15315</name>
</gene>
<dbReference type="InterPro" id="IPR007644">
    <property type="entry name" value="RNA_pol_bsu_protrusion"/>
</dbReference>
<feature type="domain" description="DNA-directed RNA polymerase subunit 2 hybrid-binding" evidence="9">
    <location>
        <begin position="696"/>
        <end position="1082"/>
    </location>
</feature>
<evidence type="ECO:0000259" key="14">
    <source>
        <dbReference type="Pfam" id="PF10385"/>
    </source>
</evidence>
<dbReference type="HAMAP" id="MF_01321">
    <property type="entry name" value="RNApol_bact_RpoB"/>
    <property type="match status" value="1"/>
</dbReference>
<evidence type="ECO:0000259" key="13">
    <source>
        <dbReference type="Pfam" id="PF04565"/>
    </source>
</evidence>
<dbReference type="InterPro" id="IPR007121">
    <property type="entry name" value="RNA_pol_bsu_CS"/>
</dbReference>
<dbReference type="Gene3D" id="2.40.270.10">
    <property type="entry name" value="DNA-directed RNA polymerase, subunit 2, domain 6"/>
    <property type="match status" value="1"/>
</dbReference>
<dbReference type="EC" id="2.7.7.6" evidence="6 8"/>
<dbReference type="Gene3D" id="2.40.50.100">
    <property type="match status" value="1"/>
</dbReference>
<sequence>MPHPVTIGKRTRMSFSKIKEIADVPNLIELQVDSYKWFIEEGLKEVFEDISPIEDYTGNLILEFVDYSLDDKPKYDIEECKDRDATYCAPLKVKVRLINKETGEIKEQEVFMGDFPLMTERGTFVINGAERVIVSQLVRSPGVYYAQERDKTGKRLISSTVIPNRGAWLEYETDSNDIISVRVDRTRKQPVTVLLRALGIGTDAEIIDLLGEDERLAATLEKDNTTTVEEGLIEIYKKLRPGEPPTVESASSLLNALFFDPKRYDLAKVGRYKFNKKLALCYRIMNRVSAEDIVNQETGEVFVKAGDKISYDVAKDIQNSGINVVTLLMGDEKTVKVIGNNFVDIKSHISFDIDGLNIKEKVHYPTLKEIIEEYSDEEEIKEAIKSRIKELIPKHILLDDIIASISYEFNIFHKIGNIDDIDHLGNRRIRSVGELLQNQVRIGLSRMERVIKERMTVQDMEAITPQALVNIRPVSAAIKEFFGSSQLSQFMDQTNPLSELTHKRRLSALGPGGLSRERAGFEVRDVHHSHYGRMCPIETPEGPNIGLINSLSTYAKINEFGFIESPYRQVDKEAGRVTNEIQYLTADEEDLFIRAQANEPLEEDGTFVNNRVVCRTKNGAVELVSVNKVDFMDISPKQVVSIATAMIPFLENDDANRALMGSNMQRQAVPLVRREAPIIGTGVEYRAAKDSGAVVVAKNSGIAERVTADEMVIKREDGNRDRYKLLKFKRSNSGTCINQTPIIERGDRIEKGDVIADGPATDLGEVALGRNCFIAFMTWEGYNYEDAILINERLVKEDRLSTIHIEEYESEARDTKLGPEEITRDIPNVGESATKNLDDRGIIRIGAEVDSGDILVGKVTPKGETELTAEERLLRAIFGEKAREVRDTSLKVPHGESGIIVDVKIFTRENGDDLSPGVNELVRCYIAKKRKIKVGDKMAGRHGNKGVISRILPEEDMPFMEDGTPLDIVLNPQGIPSRMNIGQVLEVHLGLAANTLGWHVATSVFDGAKEADIRSALTKAGYPDDGKVTLYDGRTGDTFDNRITVGYMYMLKLHHLVDDKLHARSTGPYSLVTQQPLGGKAQFGGQRFGEMEVWALEAYGAAHILQEILTVKSDDVVGRVRAYEAIVKGENIPEPGIPESFKVLIKELQSLCLDVKVLTEEDQEIEVRESLDVDDSTGEFELDIIDNIQEMEENHIIEEIEDDFEKVEVEVEVEPIAIEEAEVVESIDFEEDIVYEEEIDFEDTEDFDA</sequence>
<dbReference type="Gene3D" id="2.40.50.150">
    <property type="match status" value="1"/>
</dbReference>
<dbReference type="Pfam" id="PF04563">
    <property type="entry name" value="RNA_pol_Rpb2_1"/>
    <property type="match status" value="1"/>
</dbReference>
<dbReference type="SUPFAM" id="SSF64484">
    <property type="entry name" value="beta and beta-prime subunits of DNA dependent RNA-polymerase"/>
    <property type="match status" value="1"/>
</dbReference>
<dbReference type="InterPro" id="IPR007120">
    <property type="entry name" value="DNA-dir_RNAP_su2_dom"/>
</dbReference>
<accession>A0ABT7ED98</accession>
<dbReference type="InterPro" id="IPR019462">
    <property type="entry name" value="DNA-dir_RNA_pol_bsu_external_1"/>
</dbReference>
<dbReference type="Gene3D" id="3.90.1800.10">
    <property type="entry name" value="RNA polymerase alpha subunit dimerisation domain"/>
    <property type="match status" value="1"/>
</dbReference>
<dbReference type="Gene3D" id="2.30.150.10">
    <property type="entry name" value="DNA-directed RNA polymerase, beta subunit, external 1 domain"/>
    <property type="match status" value="1"/>
</dbReference>
<dbReference type="InterPro" id="IPR007642">
    <property type="entry name" value="RNA_pol_Rpb2_2"/>
</dbReference>
<comment type="caution">
    <text evidence="15">The sequence shown here is derived from an EMBL/GenBank/DDBJ whole genome shotgun (WGS) entry which is preliminary data.</text>
</comment>
<keyword evidence="1 6" id="KW-0240">DNA-directed RNA polymerase</keyword>
<dbReference type="GO" id="GO:0000428">
    <property type="term" value="C:DNA-directed RNA polymerase complex"/>
    <property type="evidence" value="ECO:0007669"/>
    <property type="project" value="UniProtKB-KW"/>
</dbReference>
<proteinExistence type="inferred from homology"/>
<dbReference type="RefSeq" id="WP_284133799.1">
    <property type="nucleotide sequence ID" value="NZ_JASKYM010000013.1"/>
</dbReference>
<evidence type="ECO:0000313" key="15">
    <source>
        <dbReference type="EMBL" id="MDK2564902.1"/>
    </source>
</evidence>
<evidence type="ECO:0000256" key="3">
    <source>
        <dbReference type="ARBA" id="ARBA00022695"/>
    </source>
</evidence>
<dbReference type="InterPro" id="IPR010243">
    <property type="entry name" value="RNA_pol_bsu_bac"/>
</dbReference>
<comment type="function">
    <text evidence="6 8">DNA-dependent RNA polymerase catalyzes the transcription of DNA into RNA using the four ribonucleoside triphosphates as substrates.</text>
</comment>
<evidence type="ECO:0000313" key="16">
    <source>
        <dbReference type="Proteomes" id="UP001301012"/>
    </source>
</evidence>
<reference evidence="15 16" key="1">
    <citation type="submission" date="2023-05" db="EMBL/GenBank/DDBJ databases">
        <title>Rombocin, a short stable natural nisin variant, displays selective antimicrobial activity against Listeria monocytogenes and employs dual mode of action to kill target bacterial strains.</title>
        <authorList>
            <person name="Wambui J."/>
            <person name="Stephan R."/>
            <person name="Kuipers O.P."/>
        </authorList>
    </citation>
    <scope>NUCLEOTIDE SEQUENCE [LARGE SCALE GENOMIC DNA]</scope>
    <source>
        <strain evidence="15 16">RC002</strain>
    </source>
</reference>
<dbReference type="InterPro" id="IPR007641">
    <property type="entry name" value="RNA_pol_Rpb2_7"/>
</dbReference>
<dbReference type="PROSITE" id="PS01166">
    <property type="entry name" value="RNA_POL_BETA"/>
    <property type="match status" value="1"/>
</dbReference>
<comment type="catalytic activity">
    <reaction evidence="5 6 8">
        <text>RNA(n) + a ribonucleoside 5'-triphosphate = RNA(n+1) + diphosphate</text>
        <dbReference type="Rhea" id="RHEA:21248"/>
        <dbReference type="Rhea" id="RHEA-COMP:14527"/>
        <dbReference type="Rhea" id="RHEA-COMP:17342"/>
        <dbReference type="ChEBI" id="CHEBI:33019"/>
        <dbReference type="ChEBI" id="CHEBI:61557"/>
        <dbReference type="ChEBI" id="CHEBI:140395"/>
        <dbReference type="EC" id="2.7.7.6"/>
    </reaction>
</comment>
<name>A0ABT7ED98_9FIRM</name>
<feature type="domain" description="RNA polymerase beta subunit protrusion" evidence="12">
    <location>
        <begin position="26"/>
        <end position="475"/>
    </location>
</feature>
<organism evidence="15 16">
    <name type="scientific">Romboutsia sedimentorum</name>
    <dbReference type="NCBI Taxonomy" id="1368474"/>
    <lineage>
        <taxon>Bacteria</taxon>
        <taxon>Bacillati</taxon>
        <taxon>Bacillota</taxon>
        <taxon>Clostridia</taxon>
        <taxon>Peptostreptococcales</taxon>
        <taxon>Peptostreptococcaceae</taxon>
        <taxon>Romboutsia</taxon>
    </lineage>
</organism>
<dbReference type="Gene3D" id="3.90.1100.10">
    <property type="match status" value="1"/>
</dbReference>
<dbReference type="Gene3D" id="3.90.1110.10">
    <property type="entry name" value="RNA polymerase Rpb2, domain 2"/>
    <property type="match status" value="1"/>
</dbReference>
<dbReference type="InterPro" id="IPR015712">
    <property type="entry name" value="DNA-dir_RNA_pol_su2"/>
</dbReference>
<feature type="domain" description="RNA polymerase Rpb2" evidence="11">
    <location>
        <begin position="139"/>
        <end position="293"/>
    </location>
</feature>
<keyword evidence="4 6" id="KW-0804">Transcription</keyword>
<dbReference type="NCBIfam" id="TIGR02013">
    <property type="entry name" value="rpoB"/>
    <property type="match status" value="1"/>
</dbReference>
<dbReference type="InterPro" id="IPR007645">
    <property type="entry name" value="RNA_pol_Rpb2_3"/>
</dbReference>
<dbReference type="Pfam" id="PF04565">
    <property type="entry name" value="RNA_pol_Rpb2_3"/>
    <property type="match status" value="1"/>
</dbReference>
<dbReference type="Pfam" id="PF10385">
    <property type="entry name" value="RNA_pol_Rpb2_45"/>
    <property type="match status" value="1"/>
</dbReference>
<dbReference type="PANTHER" id="PTHR20856">
    <property type="entry name" value="DNA-DIRECTED RNA POLYMERASE I SUBUNIT 2"/>
    <property type="match status" value="1"/>
</dbReference>
<evidence type="ECO:0000256" key="8">
    <source>
        <dbReference type="RuleBase" id="RU363031"/>
    </source>
</evidence>
<dbReference type="InterPro" id="IPR037033">
    <property type="entry name" value="DNA-dir_RNAP_su2_hyb_sf"/>
</dbReference>
<keyword evidence="3 6" id="KW-0548">Nucleotidyltransferase</keyword>
<dbReference type="Pfam" id="PF04561">
    <property type="entry name" value="RNA_pol_Rpb2_2"/>
    <property type="match status" value="1"/>
</dbReference>
<dbReference type="Proteomes" id="UP001301012">
    <property type="component" value="Unassembled WGS sequence"/>
</dbReference>
<comment type="similarity">
    <text evidence="6 7">Belongs to the RNA polymerase beta chain family.</text>
</comment>
<comment type="subunit">
    <text evidence="6 8">The RNAP catalytic core consists of 2 alpha, 1 beta, 1 beta' and 1 omega subunit. When a sigma factor is associated with the core the holoenzyme is formed, which can initiate transcription.</text>
</comment>
<feature type="domain" description="DNA-directed RNA polymerase beta subunit external 1" evidence="14">
    <location>
        <begin position="567"/>
        <end position="635"/>
    </location>
</feature>
<dbReference type="InterPro" id="IPR014724">
    <property type="entry name" value="RNA_pol_RPB2_OB-fold"/>
</dbReference>
<dbReference type="Pfam" id="PF04560">
    <property type="entry name" value="RNA_pol_Rpb2_7"/>
    <property type="match status" value="1"/>
</dbReference>
<evidence type="ECO:0000256" key="2">
    <source>
        <dbReference type="ARBA" id="ARBA00022679"/>
    </source>
</evidence>
<evidence type="ECO:0000256" key="7">
    <source>
        <dbReference type="RuleBase" id="RU000434"/>
    </source>
</evidence>
<dbReference type="NCBIfam" id="NF001616">
    <property type="entry name" value="PRK00405.1"/>
    <property type="match status" value="1"/>
</dbReference>
<dbReference type="Pfam" id="PF00562">
    <property type="entry name" value="RNA_pol_Rpb2_6"/>
    <property type="match status" value="1"/>
</dbReference>
<feature type="domain" description="RNA polymerase Rpb2" evidence="13">
    <location>
        <begin position="489"/>
        <end position="557"/>
    </location>
</feature>
<evidence type="ECO:0000259" key="9">
    <source>
        <dbReference type="Pfam" id="PF00562"/>
    </source>
</evidence>
<dbReference type="EMBL" id="JASKYM010000013">
    <property type="protein sequence ID" value="MDK2564902.1"/>
    <property type="molecule type" value="Genomic_DNA"/>
</dbReference>
<evidence type="ECO:0000259" key="12">
    <source>
        <dbReference type="Pfam" id="PF04563"/>
    </source>
</evidence>
<protein>
    <recommendedName>
        <fullName evidence="6 8">DNA-directed RNA polymerase subunit beta</fullName>
        <shortName evidence="6">RNAP subunit beta</shortName>
        <ecNumber evidence="6 8">2.7.7.6</ecNumber>
    </recommendedName>
    <alternativeName>
        <fullName evidence="6">RNA polymerase subunit beta</fullName>
    </alternativeName>
    <alternativeName>
        <fullName evidence="6">Transcriptase subunit beta</fullName>
    </alternativeName>
</protein>
<feature type="domain" description="RNA polymerase Rpb2" evidence="10">
    <location>
        <begin position="1084"/>
        <end position="1159"/>
    </location>
</feature>
<dbReference type="GO" id="GO:0003899">
    <property type="term" value="F:DNA-directed RNA polymerase activity"/>
    <property type="evidence" value="ECO:0007669"/>
    <property type="project" value="UniProtKB-EC"/>
</dbReference>
<keyword evidence="16" id="KW-1185">Reference proteome</keyword>
<dbReference type="CDD" id="cd00653">
    <property type="entry name" value="RNA_pol_B_RPB2"/>
    <property type="match status" value="1"/>
</dbReference>